<keyword evidence="4" id="KW-1185">Reference proteome</keyword>
<dbReference type="VEuPathDB" id="FungiDB:PC110_g17359"/>
<comment type="caution">
    <text evidence="3">The sequence shown here is derived from an EMBL/GenBank/DDBJ whole genome shotgun (WGS) entry which is preliminary data.</text>
</comment>
<evidence type="ECO:0000256" key="1">
    <source>
        <dbReference type="SAM" id="MobiDB-lite"/>
    </source>
</evidence>
<reference evidence="2" key="2">
    <citation type="submission" date="2021-01" db="EMBL/GenBank/DDBJ databases">
        <title>Phytophthora aleatoria, a newly-described species from Pinus radiata is distinct from Phytophthora cactorum isolates based on comparative genomics.</title>
        <authorList>
            <person name="Mcdougal R."/>
            <person name="Panda P."/>
            <person name="Williams N."/>
            <person name="Studholme D.J."/>
        </authorList>
    </citation>
    <scope>NUCLEOTIDE SEQUENCE</scope>
    <source>
        <strain evidence="2">NZFS 3830</strain>
    </source>
</reference>
<sequence length="64" mass="6966">MSGEEVSSKEVAAGGKRRLEVSGDESNKRRVRRLGGQDNWEDDDASAVSSVDRTEKNPCTIGIE</sequence>
<dbReference type="EMBL" id="MJFZ01000670">
    <property type="protein sequence ID" value="RAW26229.1"/>
    <property type="molecule type" value="Genomic_DNA"/>
</dbReference>
<proteinExistence type="predicted"/>
<dbReference type="EMBL" id="JAENGZ010000672">
    <property type="protein sequence ID" value="KAG6955456.1"/>
    <property type="molecule type" value="Genomic_DNA"/>
</dbReference>
<accession>A0A329RPU2</accession>
<dbReference type="Proteomes" id="UP000688947">
    <property type="component" value="Unassembled WGS sequence"/>
</dbReference>
<dbReference type="AlphaFoldDB" id="A0A329RPU2"/>
<gene>
    <name evidence="2" type="ORF">JG687_00011188</name>
    <name evidence="3" type="ORF">PC110_g17359</name>
</gene>
<protein>
    <submittedName>
        <fullName evidence="3">Uncharacterized protein</fullName>
    </submittedName>
</protein>
<evidence type="ECO:0000313" key="2">
    <source>
        <dbReference type="EMBL" id="KAG6955456.1"/>
    </source>
</evidence>
<organism evidence="3 4">
    <name type="scientific">Phytophthora cactorum</name>
    <dbReference type="NCBI Taxonomy" id="29920"/>
    <lineage>
        <taxon>Eukaryota</taxon>
        <taxon>Sar</taxon>
        <taxon>Stramenopiles</taxon>
        <taxon>Oomycota</taxon>
        <taxon>Peronosporomycetes</taxon>
        <taxon>Peronosporales</taxon>
        <taxon>Peronosporaceae</taxon>
        <taxon>Phytophthora</taxon>
    </lineage>
</organism>
<name>A0A329RPU2_9STRA</name>
<feature type="region of interest" description="Disordered" evidence="1">
    <location>
        <begin position="1"/>
        <end position="64"/>
    </location>
</feature>
<dbReference type="Proteomes" id="UP000251314">
    <property type="component" value="Unassembled WGS sequence"/>
</dbReference>
<feature type="compositionally biased region" description="Basic and acidic residues" evidence="1">
    <location>
        <begin position="17"/>
        <end position="28"/>
    </location>
</feature>
<evidence type="ECO:0000313" key="4">
    <source>
        <dbReference type="Proteomes" id="UP000251314"/>
    </source>
</evidence>
<evidence type="ECO:0000313" key="3">
    <source>
        <dbReference type="EMBL" id="RAW26229.1"/>
    </source>
</evidence>
<dbReference type="OrthoDB" id="116990at2759"/>
<reference evidence="3 4" key="1">
    <citation type="submission" date="2018-01" db="EMBL/GenBank/DDBJ databases">
        <title>Draft genome of the strawberry crown rot pathogen Phytophthora cactorum.</title>
        <authorList>
            <person name="Armitage A.D."/>
            <person name="Lysoe E."/>
            <person name="Nellist C.F."/>
            <person name="Harrison R.J."/>
            <person name="Brurberg M.B."/>
        </authorList>
    </citation>
    <scope>NUCLEOTIDE SEQUENCE [LARGE SCALE GENOMIC DNA]</scope>
    <source>
        <strain evidence="3 4">10300</strain>
    </source>
</reference>